<accession>A0A699RHB7</accession>
<reference evidence="2" key="1">
    <citation type="journal article" date="2019" name="Sci. Rep.">
        <title>Draft genome of Tanacetum cinerariifolium, the natural source of mosquito coil.</title>
        <authorList>
            <person name="Yamashiro T."/>
            <person name="Shiraishi A."/>
            <person name="Satake H."/>
            <person name="Nakayama K."/>
        </authorList>
    </citation>
    <scope>NUCLEOTIDE SEQUENCE</scope>
</reference>
<organism evidence="2">
    <name type="scientific">Tanacetum cinerariifolium</name>
    <name type="common">Dalmatian daisy</name>
    <name type="synonym">Chrysanthemum cinerariifolium</name>
    <dbReference type="NCBI Taxonomy" id="118510"/>
    <lineage>
        <taxon>Eukaryota</taxon>
        <taxon>Viridiplantae</taxon>
        <taxon>Streptophyta</taxon>
        <taxon>Embryophyta</taxon>
        <taxon>Tracheophyta</taxon>
        <taxon>Spermatophyta</taxon>
        <taxon>Magnoliopsida</taxon>
        <taxon>eudicotyledons</taxon>
        <taxon>Gunneridae</taxon>
        <taxon>Pentapetalae</taxon>
        <taxon>asterids</taxon>
        <taxon>campanulids</taxon>
        <taxon>Asterales</taxon>
        <taxon>Asteraceae</taxon>
        <taxon>Asteroideae</taxon>
        <taxon>Anthemideae</taxon>
        <taxon>Anthemidinae</taxon>
        <taxon>Tanacetum</taxon>
    </lineage>
</organism>
<protein>
    <submittedName>
        <fullName evidence="2">Heat shock protein DnaK</fullName>
    </submittedName>
</protein>
<dbReference type="EMBL" id="BKCJ011099633">
    <property type="protein sequence ID" value="GFC85375.1"/>
    <property type="molecule type" value="Genomic_DNA"/>
</dbReference>
<keyword evidence="2" id="KW-0346">Stress response</keyword>
<evidence type="ECO:0000256" key="1">
    <source>
        <dbReference type="SAM" id="MobiDB-lite"/>
    </source>
</evidence>
<dbReference type="AlphaFoldDB" id="A0A699RHB7"/>
<proteinExistence type="predicted"/>
<dbReference type="Gene3D" id="1.20.1270.10">
    <property type="match status" value="1"/>
</dbReference>
<comment type="caution">
    <text evidence="2">The sequence shown here is derived from an EMBL/GenBank/DDBJ whole genome shotgun (WGS) entry which is preliminary data.</text>
</comment>
<feature type="region of interest" description="Disordered" evidence="1">
    <location>
        <begin position="85"/>
        <end position="105"/>
    </location>
</feature>
<evidence type="ECO:0000313" key="2">
    <source>
        <dbReference type="EMBL" id="GFC85375.1"/>
    </source>
</evidence>
<gene>
    <name evidence="2" type="ORF">Tci_857345</name>
</gene>
<sequence length="105" mass="10790">GDKLSGGNKTAVESALADLKKAHESKDLNSIDAGVAALNKAWEAASQEMYAAAGAQDYNRLRSQPASLQSKLAAEIVAKGRELAPGAKPAKRRGPAANLSFGCAP</sequence>
<dbReference type="InterPro" id="IPR029048">
    <property type="entry name" value="HSP70_C_sf"/>
</dbReference>
<feature type="non-terminal residue" evidence="2">
    <location>
        <position position="1"/>
    </location>
</feature>
<name>A0A699RHB7_TANCI</name>